<dbReference type="SUPFAM" id="SSF46689">
    <property type="entry name" value="Homeodomain-like"/>
    <property type="match status" value="2"/>
</dbReference>
<feature type="region of interest" description="Disordered" evidence="3">
    <location>
        <begin position="428"/>
        <end position="469"/>
    </location>
</feature>
<dbReference type="GO" id="GO:0003677">
    <property type="term" value="F:DNA binding"/>
    <property type="evidence" value="ECO:0007669"/>
    <property type="project" value="InterPro"/>
</dbReference>
<feature type="region of interest" description="Disordered" evidence="3">
    <location>
        <begin position="148"/>
        <end position="169"/>
    </location>
</feature>
<dbReference type="Pfam" id="PF05225">
    <property type="entry name" value="HTH_psq"/>
    <property type="match status" value="2"/>
</dbReference>
<dbReference type="Gene3D" id="1.10.10.60">
    <property type="entry name" value="Homeodomain-like"/>
    <property type="match status" value="2"/>
</dbReference>
<feature type="compositionally biased region" description="Polar residues" evidence="3">
    <location>
        <begin position="447"/>
        <end position="460"/>
    </location>
</feature>
<dbReference type="AlphaFoldDB" id="A0A8D9EDE2"/>
<evidence type="ECO:0000256" key="1">
    <source>
        <dbReference type="ARBA" id="ARBA00004123"/>
    </source>
</evidence>
<organism evidence="5">
    <name type="scientific">Cacopsylla melanoneura</name>
    <dbReference type="NCBI Taxonomy" id="428564"/>
    <lineage>
        <taxon>Eukaryota</taxon>
        <taxon>Metazoa</taxon>
        <taxon>Ecdysozoa</taxon>
        <taxon>Arthropoda</taxon>
        <taxon>Hexapoda</taxon>
        <taxon>Insecta</taxon>
        <taxon>Pterygota</taxon>
        <taxon>Neoptera</taxon>
        <taxon>Paraneoptera</taxon>
        <taxon>Hemiptera</taxon>
        <taxon>Sternorrhyncha</taxon>
        <taxon>Psylloidea</taxon>
        <taxon>Psyllidae</taxon>
        <taxon>Psyllinae</taxon>
        <taxon>Cacopsylla</taxon>
    </lineage>
</organism>
<dbReference type="CDD" id="cd18315">
    <property type="entry name" value="BTB_POZ_BAB-like"/>
    <property type="match status" value="1"/>
</dbReference>
<dbReference type="EMBL" id="HBUF01515081">
    <property type="protein sequence ID" value="CAG6747630.1"/>
    <property type="molecule type" value="Transcribed_RNA"/>
</dbReference>
<proteinExistence type="predicted"/>
<feature type="compositionally biased region" description="Acidic residues" evidence="3">
    <location>
        <begin position="430"/>
        <end position="439"/>
    </location>
</feature>
<dbReference type="Gene3D" id="3.30.710.10">
    <property type="entry name" value="Potassium Channel Kv1.1, Chain A"/>
    <property type="match status" value="1"/>
</dbReference>
<dbReference type="Pfam" id="PF00651">
    <property type="entry name" value="BTB"/>
    <property type="match status" value="1"/>
</dbReference>
<dbReference type="GO" id="GO:0005634">
    <property type="term" value="C:nucleus"/>
    <property type="evidence" value="ECO:0007669"/>
    <property type="project" value="UniProtKB-SubCell"/>
</dbReference>
<feature type="region of interest" description="Disordered" evidence="3">
    <location>
        <begin position="393"/>
        <end position="415"/>
    </location>
</feature>
<dbReference type="PANTHER" id="PTHR23110:SF109">
    <property type="entry name" value="FI07618P-RELATED"/>
    <property type="match status" value="1"/>
</dbReference>
<sequence length="914" mass="101733">MASITTGTNYCMKWQNFQVHLAFELYQLLKLESMVDVTLKADGEAFQAHKIILSASSPFFQEILSPIENDCHPIIILDEVPAVDVKAILEFIYFGEIKVEGANIFSVLKTAQSLKITALLEIENHIIQNPICTSTVSNEIEVTITTPQNKKAIHPKAKSPAKKQDKTKVLGQSSIPTKQVLGQSSVPKQVLGHSSLPLKQVLEQPSIPPKQVLGQQTQQRVVQTSLPSQLKLGQTTLPVKKPPTQPVVPALSTNLNYLNVSPPKTSLPTFSPCKSSSILPLKQTISNRPDLPLVPIVSPPKVSTKRSLSLLDPIPSKSNSLPSTSFTSIDPSLSLSNSLFTKSIYYSDSFDGVISKPLAELQPLETIENTEKFTHKDGSQFIALDGFSAGSLLNESSQKGDNNAESISKSNESSKNTEIHVVQFDGLEPMLDDDDDDDPLGPWLTLKPSTTNNEVKQSSKLAEPVDLPQQTEQNNQFVIVGPDGKETHCLVDEFFMTVDDDRDNCQSGPSSIQTTLSKEDMLNRAIDEIANTNKSITEIVNQYNIPRSTLYYRAKSSGIRVSDRDTYNEFMQTVDKAVNYVKGGATLREACDKYGVSKTVLWRKVNKTLGHKALTLRSQCKSKYSQSSLKMALSELRSGFNLAMVCKKYSIPFATLHRAQNRLIDLGLLTKEKGHMPRYEKDQIKQSKLLQAVRAVQEKHMTTSQAAIYYNVPKVTLWRKLSYLNKMMDDMDIEEIEMDSLDLVEEVEEGEEKDKFILPDHFKQDEEMMILMMEEESLQDEAEYTVLGEENISTPTLNNDKEAMLSGNAASASEQQQEEEEEEEVEEEEEKISKEGSDTENSETPGKVSIGTQVFIKNHILSNAVDGVTASLGPRWIGPYVVTEHVGSSVFKCKNLNNPKDIRKVDIRNLQIKA</sequence>
<accession>A0A8D9EDE2</accession>
<keyword evidence="2" id="KW-0539">Nucleus</keyword>
<feature type="compositionally biased region" description="Basic residues" evidence="3">
    <location>
        <begin position="151"/>
        <end position="161"/>
    </location>
</feature>
<dbReference type="InterPro" id="IPR011333">
    <property type="entry name" value="SKP1/BTB/POZ_sf"/>
</dbReference>
<dbReference type="InterPro" id="IPR000210">
    <property type="entry name" value="BTB/POZ_dom"/>
</dbReference>
<protein>
    <submittedName>
        <fullName evidence="5">Protein bric-a-brac 2</fullName>
    </submittedName>
</protein>
<dbReference type="PANTHER" id="PTHR23110">
    <property type="entry name" value="BTB DOMAIN TRANSCRIPTION FACTOR"/>
    <property type="match status" value="1"/>
</dbReference>
<evidence type="ECO:0000259" key="4">
    <source>
        <dbReference type="PROSITE" id="PS50097"/>
    </source>
</evidence>
<reference evidence="5" key="1">
    <citation type="submission" date="2021-05" db="EMBL/GenBank/DDBJ databases">
        <authorList>
            <person name="Alioto T."/>
            <person name="Alioto T."/>
            <person name="Gomez Garrido J."/>
        </authorList>
    </citation>
    <scope>NUCLEOTIDE SEQUENCE</scope>
</reference>
<feature type="compositionally biased region" description="Low complexity" evidence="3">
    <location>
        <begin position="403"/>
        <end position="415"/>
    </location>
</feature>
<dbReference type="PROSITE" id="PS50097">
    <property type="entry name" value="BTB"/>
    <property type="match status" value="1"/>
</dbReference>
<feature type="compositionally biased region" description="Acidic residues" evidence="3">
    <location>
        <begin position="816"/>
        <end position="830"/>
    </location>
</feature>
<dbReference type="InterPro" id="IPR051095">
    <property type="entry name" value="Dros_DevTransReg"/>
</dbReference>
<dbReference type="EMBL" id="HBUF01515080">
    <property type="protein sequence ID" value="CAG6747628.1"/>
    <property type="molecule type" value="Transcribed_RNA"/>
</dbReference>
<feature type="domain" description="BTB" evidence="4">
    <location>
        <begin position="35"/>
        <end position="101"/>
    </location>
</feature>
<evidence type="ECO:0000256" key="2">
    <source>
        <dbReference type="ARBA" id="ARBA00023242"/>
    </source>
</evidence>
<evidence type="ECO:0000256" key="3">
    <source>
        <dbReference type="SAM" id="MobiDB-lite"/>
    </source>
</evidence>
<evidence type="ECO:0000313" key="5">
    <source>
        <dbReference type="EMBL" id="CAG6747630.1"/>
    </source>
</evidence>
<dbReference type="EMBL" id="HBUF01515082">
    <property type="protein sequence ID" value="CAG6747632.1"/>
    <property type="molecule type" value="Transcribed_RNA"/>
</dbReference>
<dbReference type="InterPro" id="IPR009057">
    <property type="entry name" value="Homeodomain-like_sf"/>
</dbReference>
<comment type="subcellular location">
    <subcellularLocation>
        <location evidence="1">Nucleus</location>
    </subcellularLocation>
</comment>
<dbReference type="SMART" id="SM00225">
    <property type="entry name" value="BTB"/>
    <property type="match status" value="1"/>
</dbReference>
<dbReference type="GO" id="GO:0006357">
    <property type="term" value="P:regulation of transcription by RNA polymerase II"/>
    <property type="evidence" value="ECO:0007669"/>
    <property type="project" value="TreeGrafter"/>
</dbReference>
<dbReference type="SUPFAM" id="SSF54695">
    <property type="entry name" value="POZ domain"/>
    <property type="match status" value="1"/>
</dbReference>
<name>A0A8D9EDE2_9HEMI</name>
<dbReference type="InterPro" id="IPR007889">
    <property type="entry name" value="HTH_Psq"/>
</dbReference>
<feature type="region of interest" description="Disordered" evidence="3">
    <location>
        <begin position="806"/>
        <end position="847"/>
    </location>
</feature>